<keyword evidence="3" id="KW-1185">Reference proteome</keyword>
<feature type="chain" id="PRO_5046360667" description="Secreted protein" evidence="1">
    <location>
        <begin position="27"/>
        <end position="163"/>
    </location>
</feature>
<keyword evidence="1" id="KW-0732">Signal</keyword>
<gene>
    <name evidence="2" type="ORF">ACFPYN_13075</name>
</gene>
<dbReference type="RefSeq" id="WP_377734770.1">
    <property type="nucleotide sequence ID" value="NZ_JBHSRI010000021.1"/>
</dbReference>
<evidence type="ECO:0000313" key="3">
    <source>
        <dbReference type="Proteomes" id="UP001596170"/>
    </source>
</evidence>
<accession>A0ABW1L8N8</accession>
<proteinExistence type="predicted"/>
<dbReference type="Proteomes" id="UP001596170">
    <property type="component" value="Unassembled WGS sequence"/>
</dbReference>
<feature type="signal peptide" evidence="1">
    <location>
        <begin position="1"/>
        <end position="26"/>
    </location>
</feature>
<evidence type="ECO:0008006" key="4">
    <source>
        <dbReference type="Google" id="ProtNLM"/>
    </source>
</evidence>
<sequence>MKKILKLLLILAVTLTTASVTNSAHAACYGTWSVEEEEYAMSVQTEELQISNSLIEDTIVEPMCTGYKSPMGWSGVRSTASLNNTTSSGTKIYHNSSGGFKRASADFNKVATTSTTTKYVNTDGSITFVKRPTEGDVRLYYSSSGNNPSLWWGNEKIRYLGVD</sequence>
<reference evidence="3" key="1">
    <citation type="journal article" date="2019" name="Int. J. Syst. Evol. Microbiol.">
        <title>The Global Catalogue of Microorganisms (GCM) 10K type strain sequencing project: providing services to taxonomists for standard genome sequencing and annotation.</title>
        <authorList>
            <consortium name="The Broad Institute Genomics Platform"/>
            <consortium name="The Broad Institute Genome Sequencing Center for Infectious Disease"/>
            <person name="Wu L."/>
            <person name="Ma J."/>
        </authorList>
    </citation>
    <scope>NUCLEOTIDE SEQUENCE [LARGE SCALE GENOMIC DNA]</scope>
    <source>
        <strain evidence="3">CCUG 54527</strain>
    </source>
</reference>
<dbReference type="EMBL" id="JBHSRI010000021">
    <property type="protein sequence ID" value="MFC6040355.1"/>
    <property type="molecule type" value="Genomic_DNA"/>
</dbReference>
<evidence type="ECO:0000313" key="2">
    <source>
        <dbReference type="EMBL" id="MFC6040355.1"/>
    </source>
</evidence>
<evidence type="ECO:0000256" key="1">
    <source>
        <dbReference type="SAM" id="SignalP"/>
    </source>
</evidence>
<name>A0ABW1L8N8_9BACL</name>
<organism evidence="2 3">
    <name type="scientific">Paenisporosarcina macmurdoensis</name>
    <dbReference type="NCBI Taxonomy" id="212659"/>
    <lineage>
        <taxon>Bacteria</taxon>
        <taxon>Bacillati</taxon>
        <taxon>Bacillota</taxon>
        <taxon>Bacilli</taxon>
        <taxon>Bacillales</taxon>
        <taxon>Caryophanaceae</taxon>
        <taxon>Paenisporosarcina</taxon>
    </lineage>
</organism>
<protein>
    <recommendedName>
        <fullName evidence="4">Secreted protein</fullName>
    </recommendedName>
</protein>
<comment type="caution">
    <text evidence="2">The sequence shown here is derived from an EMBL/GenBank/DDBJ whole genome shotgun (WGS) entry which is preliminary data.</text>
</comment>